<keyword evidence="6" id="KW-0762">Sugar transport</keyword>
<sequence>MVTATSPASITTAAGATESVPAEGVVMRGIHRSFGENTVLRDVSLHVRPGEVYALLGENGAGKSTLMRILTGLLPPDSGSIAVDGKSLADGGRERIAMVHQHFMLVPSMTVAENFLLGRSRGVVGRKRLRRTEAEIAALAEDTGLACDPTARVENLSVGEQQRVEILRALHLGAGYLLLDEPTANLAPAEVHSLLAQVRRLATERGVGIVLITHHLEEVLEAADRVGVLRGGQLVAERPIRGEGAESVTTAELARDMVGREVGLGIRRAATEPAGSRMLELVGVSVPGQLHDVTLRVASGQLVAVAGVDGNGQSALEDVLSGLAPDSTGAVVVAEREIDASSPRAMREAGVGVVPADRYTRGLIKSLGIDTNLAIDSYTDPPLARRWGRLSRAAVRERAERIIAALSVKAQSPRTLAGTLSGGHAQRVVLGRVLDGEPDVLVVAQPTRGLDIGATEFVWDTLVDHRSRGAAILLISSDLDEICSLADRIVVLYRGRIVAEFDEGPFDREALGSAMGGFQEAAA</sequence>
<accession>A0A562DMB5</accession>
<evidence type="ECO:0000313" key="7">
    <source>
        <dbReference type="Proteomes" id="UP000317573"/>
    </source>
</evidence>
<dbReference type="PANTHER" id="PTHR43790:SF9">
    <property type="entry name" value="GALACTOFURANOSE TRANSPORTER ATP-BINDING PROTEIN YTFR"/>
    <property type="match status" value="1"/>
</dbReference>
<gene>
    <name evidence="6" type="ORF">L618_000400001780</name>
</gene>
<dbReference type="InterPro" id="IPR003439">
    <property type="entry name" value="ABC_transporter-like_ATP-bd"/>
</dbReference>
<dbReference type="Pfam" id="PF00005">
    <property type="entry name" value="ABC_tran"/>
    <property type="match status" value="2"/>
</dbReference>
<keyword evidence="3" id="KW-0547">Nucleotide-binding</keyword>
<evidence type="ECO:0000256" key="4">
    <source>
        <dbReference type="ARBA" id="ARBA00022840"/>
    </source>
</evidence>
<evidence type="ECO:0000256" key="3">
    <source>
        <dbReference type="ARBA" id="ARBA00022741"/>
    </source>
</evidence>
<dbReference type="InterPro" id="IPR017871">
    <property type="entry name" value="ABC_transporter-like_CS"/>
</dbReference>
<dbReference type="CDD" id="cd03216">
    <property type="entry name" value="ABC_Carb_Monos_I"/>
    <property type="match status" value="1"/>
</dbReference>
<proteinExistence type="predicted"/>
<dbReference type="CDD" id="cd03215">
    <property type="entry name" value="ABC_Carb_Monos_II"/>
    <property type="match status" value="1"/>
</dbReference>
<protein>
    <submittedName>
        <fullName evidence="6">Simple sugar transport system ATP-binding protein</fullName>
    </submittedName>
</protein>
<feature type="domain" description="ABC transporter" evidence="5">
    <location>
        <begin position="266"/>
        <end position="519"/>
    </location>
</feature>
<dbReference type="GO" id="GO:0016887">
    <property type="term" value="F:ATP hydrolysis activity"/>
    <property type="evidence" value="ECO:0007669"/>
    <property type="project" value="InterPro"/>
</dbReference>
<dbReference type="PANTHER" id="PTHR43790">
    <property type="entry name" value="CARBOHYDRATE TRANSPORT ATP-BINDING PROTEIN MG119-RELATED"/>
    <property type="match status" value="1"/>
</dbReference>
<dbReference type="Gene3D" id="3.40.50.300">
    <property type="entry name" value="P-loop containing nucleotide triphosphate hydrolases"/>
    <property type="match status" value="2"/>
</dbReference>
<keyword evidence="1" id="KW-0813">Transport</keyword>
<dbReference type="RefSeq" id="WP_145692697.1">
    <property type="nucleotide sequence ID" value="NZ_VLJT01000039.1"/>
</dbReference>
<keyword evidence="2" id="KW-0677">Repeat</keyword>
<dbReference type="EMBL" id="VLJT01000039">
    <property type="protein sequence ID" value="TWH10697.1"/>
    <property type="molecule type" value="Genomic_DNA"/>
</dbReference>
<reference evidence="6 7" key="1">
    <citation type="submission" date="2019-07" db="EMBL/GenBank/DDBJ databases">
        <title>Genome sequencing of lignin-degrading bacterial isolates.</title>
        <authorList>
            <person name="Gladden J."/>
        </authorList>
    </citation>
    <scope>NUCLEOTIDE SEQUENCE [LARGE SCALE GENOMIC DNA]</scope>
    <source>
        <strain evidence="6 7">J45</strain>
    </source>
</reference>
<evidence type="ECO:0000259" key="5">
    <source>
        <dbReference type="PROSITE" id="PS50893"/>
    </source>
</evidence>
<dbReference type="PROSITE" id="PS50893">
    <property type="entry name" value="ABC_TRANSPORTER_2"/>
    <property type="match status" value="2"/>
</dbReference>
<dbReference type="AlphaFoldDB" id="A0A562DMB5"/>
<dbReference type="InterPro" id="IPR050107">
    <property type="entry name" value="ABC_carbohydrate_import_ATPase"/>
</dbReference>
<dbReference type="InterPro" id="IPR003593">
    <property type="entry name" value="AAA+_ATPase"/>
</dbReference>
<dbReference type="SMART" id="SM00382">
    <property type="entry name" value="AAA"/>
    <property type="match status" value="1"/>
</dbReference>
<evidence type="ECO:0000256" key="1">
    <source>
        <dbReference type="ARBA" id="ARBA00022448"/>
    </source>
</evidence>
<evidence type="ECO:0000313" key="6">
    <source>
        <dbReference type="EMBL" id="TWH10697.1"/>
    </source>
</evidence>
<dbReference type="SUPFAM" id="SSF52540">
    <property type="entry name" value="P-loop containing nucleoside triphosphate hydrolases"/>
    <property type="match status" value="2"/>
</dbReference>
<dbReference type="GO" id="GO:0005524">
    <property type="term" value="F:ATP binding"/>
    <property type="evidence" value="ECO:0007669"/>
    <property type="project" value="UniProtKB-KW"/>
</dbReference>
<dbReference type="Proteomes" id="UP000317573">
    <property type="component" value="Unassembled WGS sequence"/>
</dbReference>
<name>A0A562DMB5_RHORH</name>
<comment type="caution">
    <text evidence="6">The sequence shown here is derived from an EMBL/GenBank/DDBJ whole genome shotgun (WGS) entry which is preliminary data.</text>
</comment>
<dbReference type="InterPro" id="IPR027417">
    <property type="entry name" value="P-loop_NTPase"/>
</dbReference>
<dbReference type="PROSITE" id="PS00211">
    <property type="entry name" value="ABC_TRANSPORTER_1"/>
    <property type="match status" value="1"/>
</dbReference>
<keyword evidence="4 6" id="KW-0067">ATP-binding</keyword>
<evidence type="ECO:0000256" key="2">
    <source>
        <dbReference type="ARBA" id="ARBA00022737"/>
    </source>
</evidence>
<feature type="domain" description="ABC transporter" evidence="5">
    <location>
        <begin position="25"/>
        <end position="256"/>
    </location>
</feature>
<organism evidence="6 7">
    <name type="scientific">Rhodococcus rhodochrous J45</name>
    <dbReference type="NCBI Taxonomy" id="935266"/>
    <lineage>
        <taxon>Bacteria</taxon>
        <taxon>Bacillati</taxon>
        <taxon>Actinomycetota</taxon>
        <taxon>Actinomycetes</taxon>
        <taxon>Mycobacteriales</taxon>
        <taxon>Nocardiaceae</taxon>
        <taxon>Rhodococcus</taxon>
    </lineage>
</organism>